<dbReference type="PROSITE" id="PS51257">
    <property type="entry name" value="PROKAR_LIPOPROTEIN"/>
    <property type="match status" value="1"/>
</dbReference>
<evidence type="ECO:0000256" key="2">
    <source>
        <dbReference type="SAM" id="Phobius"/>
    </source>
</evidence>
<dbReference type="InterPro" id="IPR027372">
    <property type="entry name" value="Phytase-like_dom"/>
</dbReference>
<evidence type="ECO:0000313" key="4">
    <source>
        <dbReference type="EMBL" id="MBL3678113.1"/>
    </source>
</evidence>
<dbReference type="Pfam" id="PF13449">
    <property type="entry name" value="Phytase-like"/>
    <property type="match status" value="1"/>
</dbReference>
<dbReference type="InterPro" id="IPR036415">
    <property type="entry name" value="Lamin_tail_dom_sf"/>
</dbReference>
<feature type="compositionally biased region" description="Low complexity" evidence="1">
    <location>
        <begin position="645"/>
        <end position="689"/>
    </location>
</feature>
<feature type="region of interest" description="Disordered" evidence="1">
    <location>
        <begin position="157"/>
        <end position="180"/>
    </location>
</feature>
<reference evidence="4 5" key="1">
    <citation type="submission" date="2018-09" db="EMBL/GenBank/DDBJ databases">
        <title>Comparative genomics of Leucobacter spp.</title>
        <authorList>
            <person name="Reis A.C."/>
            <person name="Kolvenbach B.A."/>
            <person name="Corvini P.F.X."/>
            <person name="Nunes O.C."/>
        </authorList>
    </citation>
    <scope>NUCLEOTIDE SEQUENCE [LARGE SCALE GENOMIC DNA]</scope>
    <source>
        <strain evidence="4 5">TAN 31504</strain>
    </source>
</reference>
<feature type="domain" description="LTD" evidence="3">
    <location>
        <begin position="172"/>
        <end position="291"/>
    </location>
</feature>
<evidence type="ECO:0000313" key="5">
    <source>
        <dbReference type="Proteomes" id="UP001645859"/>
    </source>
</evidence>
<dbReference type="Pfam" id="PF00932">
    <property type="entry name" value="LTD"/>
    <property type="match status" value="2"/>
</dbReference>
<keyword evidence="2" id="KW-1133">Transmembrane helix</keyword>
<protein>
    <recommendedName>
        <fullName evidence="3">LTD domain-containing protein</fullName>
    </recommendedName>
</protein>
<name>A0ABS1SC42_9MICO</name>
<sequence>MRWRHPLAAKEPHLRSHRPLAVLAAGALGASCLALGPVAAAVAVAPVGLAGIQLSEIESNGGEPGDWIELFNAGSSPVDLSGAVLRDSDDSHSFAIPAGTVVAPGAYVVFDEVQKSGAGHFDFGLGKDDRVRLFDAAGALVEEVTWSRHAATTLGRTADGDWRDTSGPTKGAPNTFADPATPESALRLSEVDSQPADWVELVNTGTEALDISGFELRDNSDDHSWKFPAGSTIAAGAYLVVDETSHGVIGAGTGLFPEAIGIGSADQIRLFDPAGVLLDDTGAWTAHATLDGDAAKATLARCELGTGPFVLAHPTPGAANQCVTGDDGGTEQPPLETAAWPGSPDATAIDTAPMFLEDSSGLDTQETADGTFLWAVDNGEGRFWKLRVAADGSATFAPGWETGKRARFQKDAEQPRAAGPDTEGITVADDGFVYLASERDNSAKGVNFNVVLQLDPEASGPDVVATTEWDLTALLPQVSANLGIEAVEWVADADLAGKLVDANTGTAYDPARYPLHGGGLFFVALEDGGQVFAFALNTDGTAQRIAELQPGLPGVMALDWDTVRGGLWAVCDDGCDGASAFLTLNGTDTPDVAHFARPANLPNTNNEGFATAPASLASAGSRPAWWFTDGVTTRALHVGALSASETVPPTDGTETPGTETPGTETPGTGTPGTQTPGTQTPVAAPKAADARAAGTLAKTGGDPAGFALLAAAVLGVVGTGALAFGGRRGARGHARTRVLPVVGD</sequence>
<comment type="caution">
    <text evidence="4">The sequence shown here is derived from an EMBL/GenBank/DDBJ whole genome shotgun (WGS) entry which is preliminary data.</text>
</comment>
<accession>A0ABS1SC42</accession>
<feature type="transmembrane region" description="Helical" evidence="2">
    <location>
        <begin position="704"/>
        <end position="725"/>
    </location>
</feature>
<feature type="domain" description="LTD" evidence="3">
    <location>
        <begin position="38"/>
        <end position="153"/>
    </location>
</feature>
<keyword evidence="2" id="KW-0812">Transmembrane</keyword>
<dbReference type="EMBL" id="QYAC01000001">
    <property type="protein sequence ID" value="MBL3678113.1"/>
    <property type="molecule type" value="Genomic_DNA"/>
</dbReference>
<organism evidence="4 5">
    <name type="scientific">Leucobacter chromiireducens subsp. solipictus</name>
    <dbReference type="NCBI Taxonomy" id="398235"/>
    <lineage>
        <taxon>Bacteria</taxon>
        <taxon>Bacillati</taxon>
        <taxon>Actinomycetota</taxon>
        <taxon>Actinomycetes</taxon>
        <taxon>Micrococcales</taxon>
        <taxon>Microbacteriaceae</taxon>
        <taxon>Leucobacter</taxon>
    </lineage>
</organism>
<dbReference type="Gene3D" id="2.60.40.1260">
    <property type="entry name" value="Lamin Tail domain"/>
    <property type="match status" value="2"/>
</dbReference>
<dbReference type="InterPro" id="IPR001322">
    <property type="entry name" value="Lamin_tail_dom"/>
</dbReference>
<evidence type="ECO:0000259" key="3">
    <source>
        <dbReference type="PROSITE" id="PS51841"/>
    </source>
</evidence>
<proteinExistence type="predicted"/>
<dbReference type="PROSITE" id="PS51841">
    <property type="entry name" value="LTD"/>
    <property type="match status" value="2"/>
</dbReference>
<dbReference type="SUPFAM" id="SSF74853">
    <property type="entry name" value="Lamin A/C globular tail domain"/>
    <property type="match status" value="2"/>
</dbReference>
<keyword evidence="2" id="KW-0472">Membrane</keyword>
<dbReference type="SUPFAM" id="SSF75011">
    <property type="entry name" value="3-carboxy-cis,cis-mucoante lactonizing enzyme"/>
    <property type="match status" value="1"/>
</dbReference>
<feature type="region of interest" description="Disordered" evidence="1">
    <location>
        <begin position="640"/>
        <end position="689"/>
    </location>
</feature>
<keyword evidence="5" id="KW-1185">Reference proteome</keyword>
<gene>
    <name evidence="4" type="ORF">D3230_02175</name>
</gene>
<evidence type="ECO:0000256" key="1">
    <source>
        <dbReference type="SAM" id="MobiDB-lite"/>
    </source>
</evidence>
<dbReference type="Proteomes" id="UP001645859">
    <property type="component" value="Unassembled WGS sequence"/>
</dbReference>